<name>A0A4Q1D356_9BACT</name>
<feature type="domain" description="Glycosyltransferase 2-like" evidence="1">
    <location>
        <begin position="30"/>
        <end position="156"/>
    </location>
</feature>
<sequence length="286" mass="33008">MRGGIQIVIYYLMLGLRLKGNCFNMSDLVSVVVVTYKRLEYLRQTVESILRQSYYNLEVIVVGDGMEEDVAEYITSLNNRRINYYWVEHCGYPAKARNFGIQKALGQYIAFCDDDDLWYPDKIAKQVAILDGCPGLLLCCSLRNTIDGKGNRIANNVNWIPKKLSLRSLLLTNYITYSSVVIRGGILNKVGFFPDTVTFKAVEDYHLWLRIVNKGDVFMIKEALVEYRIHNSNITANLFWGTKLTLLVLNDFFKNHSVSYSTKMVALMVIYLKRIYYKIKYSYPLG</sequence>
<keyword evidence="3" id="KW-1185">Reference proteome</keyword>
<evidence type="ECO:0000259" key="1">
    <source>
        <dbReference type="Pfam" id="PF00535"/>
    </source>
</evidence>
<dbReference type="Pfam" id="PF00535">
    <property type="entry name" value="Glycos_transf_2"/>
    <property type="match status" value="1"/>
</dbReference>
<dbReference type="SUPFAM" id="SSF53448">
    <property type="entry name" value="Nucleotide-diphospho-sugar transferases"/>
    <property type="match status" value="1"/>
</dbReference>
<keyword evidence="2" id="KW-0808">Transferase</keyword>
<dbReference type="EMBL" id="SDHZ01000003">
    <property type="protein sequence ID" value="RXK81842.1"/>
    <property type="molecule type" value="Genomic_DNA"/>
</dbReference>
<dbReference type="Proteomes" id="UP000290545">
    <property type="component" value="Unassembled WGS sequence"/>
</dbReference>
<dbReference type="PANTHER" id="PTHR22916">
    <property type="entry name" value="GLYCOSYLTRANSFERASE"/>
    <property type="match status" value="1"/>
</dbReference>
<evidence type="ECO:0000313" key="3">
    <source>
        <dbReference type="Proteomes" id="UP000290545"/>
    </source>
</evidence>
<dbReference type="CDD" id="cd00761">
    <property type="entry name" value="Glyco_tranf_GTA_type"/>
    <property type="match status" value="1"/>
</dbReference>
<dbReference type="InterPro" id="IPR029044">
    <property type="entry name" value="Nucleotide-diphossugar_trans"/>
</dbReference>
<dbReference type="OrthoDB" id="9770457at2"/>
<organism evidence="2 3">
    <name type="scientific">Filimonas effusa</name>
    <dbReference type="NCBI Taxonomy" id="2508721"/>
    <lineage>
        <taxon>Bacteria</taxon>
        <taxon>Pseudomonadati</taxon>
        <taxon>Bacteroidota</taxon>
        <taxon>Chitinophagia</taxon>
        <taxon>Chitinophagales</taxon>
        <taxon>Chitinophagaceae</taxon>
        <taxon>Filimonas</taxon>
    </lineage>
</organism>
<dbReference type="InterPro" id="IPR001173">
    <property type="entry name" value="Glyco_trans_2-like"/>
</dbReference>
<dbReference type="AlphaFoldDB" id="A0A4Q1D356"/>
<gene>
    <name evidence="2" type="ORF">ESB13_18815</name>
</gene>
<comment type="caution">
    <text evidence="2">The sequence shown here is derived from an EMBL/GenBank/DDBJ whole genome shotgun (WGS) entry which is preliminary data.</text>
</comment>
<dbReference type="Gene3D" id="3.90.550.10">
    <property type="entry name" value="Spore Coat Polysaccharide Biosynthesis Protein SpsA, Chain A"/>
    <property type="match status" value="1"/>
</dbReference>
<evidence type="ECO:0000313" key="2">
    <source>
        <dbReference type="EMBL" id="RXK81842.1"/>
    </source>
</evidence>
<dbReference type="GO" id="GO:0016758">
    <property type="term" value="F:hexosyltransferase activity"/>
    <property type="evidence" value="ECO:0007669"/>
    <property type="project" value="UniProtKB-ARBA"/>
</dbReference>
<dbReference type="PANTHER" id="PTHR22916:SF3">
    <property type="entry name" value="UDP-GLCNAC:BETAGAL BETA-1,3-N-ACETYLGLUCOSAMINYLTRANSFERASE-LIKE PROTEIN 1"/>
    <property type="match status" value="1"/>
</dbReference>
<protein>
    <submittedName>
        <fullName evidence="2">Glycosyltransferase family 2 protein</fullName>
    </submittedName>
</protein>
<accession>A0A4Q1D356</accession>
<reference evidence="2 3" key="1">
    <citation type="submission" date="2019-01" db="EMBL/GenBank/DDBJ databases">
        <title>Filimonas sp. strain TTM-71.</title>
        <authorList>
            <person name="Chen W.-M."/>
        </authorList>
    </citation>
    <scope>NUCLEOTIDE SEQUENCE [LARGE SCALE GENOMIC DNA]</scope>
    <source>
        <strain evidence="2 3">TTM-71</strain>
    </source>
</reference>
<proteinExistence type="predicted"/>